<evidence type="ECO:0000313" key="6">
    <source>
        <dbReference type="Proteomes" id="UP000001062"/>
    </source>
</evidence>
<sequence>MNIKNFGFYITDIKRLMTREFSKGEQTLTPMQARALMYVARFEGIRQRELADRLDIQPIALVRLIDLLTSENLVERRADPSDRRAYRLYLKEDAAPTLEVLKDDVEAINSRALAALNDEEVEQLMYLIEKVHTSFSTPSDQ</sequence>
<dbReference type="PANTHER" id="PTHR42756">
    <property type="entry name" value="TRANSCRIPTIONAL REGULATOR, MARR"/>
    <property type="match status" value="1"/>
</dbReference>
<dbReference type="PROSITE" id="PS50995">
    <property type="entry name" value="HTH_MARR_2"/>
    <property type="match status" value="1"/>
</dbReference>
<protein>
    <submittedName>
        <fullName evidence="5">Regulatory protein MarR</fullName>
    </submittedName>
</protein>
<dbReference type="AlphaFoldDB" id="F2JW84"/>
<organism evidence="5 6">
    <name type="scientific">Marinomonas mediterranea (strain ATCC 700492 / JCM 21426 / NBRC 103028 / MMB-1)</name>
    <dbReference type="NCBI Taxonomy" id="717774"/>
    <lineage>
        <taxon>Bacteria</taxon>
        <taxon>Pseudomonadati</taxon>
        <taxon>Pseudomonadota</taxon>
        <taxon>Gammaproteobacteria</taxon>
        <taxon>Oceanospirillales</taxon>
        <taxon>Oceanospirillaceae</taxon>
        <taxon>Marinomonas</taxon>
    </lineage>
</organism>
<dbReference type="eggNOG" id="COG1846">
    <property type="taxonomic scope" value="Bacteria"/>
</dbReference>
<proteinExistence type="predicted"/>
<dbReference type="GO" id="GO:0003677">
    <property type="term" value="F:DNA binding"/>
    <property type="evidence" value="ECO:0007669"/>
    <property type="project" value="UniProtKB-KW"/>
</dbReference>
<dbReference type="STRING" id="717774.Marme_0168"/>
<reference evidence="5 6" key="1">
    <citation type="journal article" date="2012" name="Stand. Genomic Sci.">
        <title>Complete genome sequence of the melanogenic marine bacterium Marinomonas mediterranea type strain (MMB-1(T)).</title>
        <authorList>
            <person name="Lucas-Elio P."/>
            <person name="Goodwin L."/>
            <person name="Woyke T."/>
            <person name="Pitluck S."/>
            <person name="Nolan M."/>
            <person name="Kyrpides N.C."/>
            <person name="Detter J.C."/>
            <person name="Copeland A."/>
            <person name="Teshima H."/>
            <person name="Bruce D."/>
            <person name="Detter C."/>
            <person name="Tapia R."/>
            <person name="Han S."/>
            <person name="Land M.L."/>
            <person name="Ivanova N."/>
            <person name="Mikhailova N."/>
            <person name="Johnston A.W."/>
            <person name="Sanchez-Amat A."/>
        </authorList>
    </citation>
    <scope>NUCLEOTIDE SEQUENCE [LARGE SCALE GENOMIC DNA]</scope>
    <source>
        <strain evidence="6">ATCC 700492 / JCM 21426 / NBRC 103028 / MMB-1</strain>
    </source>
</reference>
<evidence type="ECO:0000256" key="1">
    <source>
        <dbReference type="ARBA" id="ARBA00023015"/>
    </source>
</evidence>
<dbReference type="Gene3D" id="1.10.10.10">
    <property type="entry name" value="Winged helix-like DNA-binding domain superfamily/Winged helix DNA-binding domain"/>
    <property type="match status" value="1"/>
</dbReference>
<dbReference type="Proteomes" id="UP000001062">
    <property type="component" value="Chromosome"/>
</dbReference>
<dbReference type="KEGG" id="mme:Marme_0168"/>
<evidence type="ECO:0000256" key="3">
    <source>
        <dbReference type="ARBA" id="ARBA00023163"/>
    </source>
</evidence>
<dbReference type="SMART" id="SM00347">
    <property type="entry name" value="HTH_MARR"/>
    <property type="match status" value="1"/>
</dbReference>
<keyword evidence="1" id="KW-0805">Transcription regulation</keyword>
<dbReference type="InterPro" id="IPR036388">
    <property type="entry name" value="WH-like_DNA-bd_sf"/>
</dbReference>
<evidence type="ECO:0000313" key="5">
    <source>
        <dbReference type="EMBL" id="ADZ89472.1"/>
    </source>
</evidence>
<dbReference type="InterPro" id="IPR036390">
    <property type="entry name" value="WH_DNA-bd_sf"/>
</dbReference>
<dbReference type="PATRIC" id="fig|717774.3.peg.172"/>
<dbReference type="EMBL" id="CP002583">
    <property type="protein sequence ID" value="ADZ89472.1"/>
    <property type="molecule type" value="Genomic_DNA"/>
</dbReference>
<dbReference type="HOGENOM" id="CLU_083287_18_2_6"/>
<keyword evidence="6" id="KW-1185">Reference proteome</keyword>
<accession>F2JW84</accession>
<keyword evidence="3" id="KW-0804">Transcription</keyword>
<gene>
    <name evidence="5" type="ordered locus">Marme_0168</name>
</gene>
<name>F2JW84_MARM1</name>
<evidence type="ECO:0000256" key="2">
    <source>
        <dbReference type="ARBA" id="ARBA00023125"/>
    </source>
</evidence>
<dbReference type="InterPro" id="IPR000835">
    <property type="entry name" value="HTH_MarR-typ"/>
</dbReference>
<dbReference type="GO" id="GO:0003700">
    <property type="term" value="F:DNA-binding transcription factor activity"/>
    <property type="evidence" value="ECO:0007669"/>
    <property type="project" value="InterPro"/>
</dbReference>
<dbReference type="SUPFAM" id="SSF46785">
    <property type="entry name" value="Winged helix' DNA-binding domain"/>
    <property type="match status" value="1"/>
</dbReference>
<evidence type="ECO:0000259" key="4">
    <source>
        <dbReference type="PROSITE" id="PS50995"/>
    </source>
</evidence>
<keyword evidence="2" id="KW-0238">DNA-binding</keyword>
<dbReference type="Pfam" id="PF12802">
    <property type="entry name" value="MarR_2"/>
    <property type="match status" value="1"/>
</dbReference>
<dbReference type="PANTHER" id="PTHR42756:SF1">
    <property type="entry name" value="TRANSCRIPTIONAL REPRESSOR OF EMRAB OPERON"/>
    <property type="match status" value="1"/>
</dbReference>
<dbReference type="PRINTS" id="PR00598">
    <property type="entry name" value="HTHMARR"/>
</dbReference>
<dbReference type="OrthoDB" id="32523at2"/>
<feature type="domain" description="HTH marR-type" evidence="4">
    <location>
        <begin position="1"/>
        <end position="133"/>
    </location>
</feature>
<dbReference type="RefSeq" id="WP_013659379.1">
    <property type="nucleotide sequence ID" value="NC_015276.1"/>
</dbReference>